<keyword evidence="1" id="KW-0812">Transmembrane</keyword>
<dbReference type="AlphaFoldDB" id="A0A0D3HKC1"/>
<reference evidence="2" key="2">
    <citation type="submission" date="2015-03" db="UniProtKB">
        <authorList>
            <consortium name="EnsemblPlants"/>
        </authorList>
    </citation>
    <scope>IDENTIFICATION</scope>
</reference>
<reference evidence="2" key="1">
    <citation type="journal article" date="2009" name="Rice">
        <title>De Novo Next Generation Sequencing of Plant Genomes.</title>
        <authorList>
            <person name="Rounsley S."/>
            <person name="Marri P.R."/>
            <person name="Yu Y."/>
            <person name="He R."/>
            <person name="Sisneros N."/>
            <person name="Goicoechea J.L."/>
            <person name="Lee S.J."/>
            <person name="Angelova A."/>
            <person name="Kudrna D."/>
            <person name="Luo M."/>
            <person name="Affourtit J."/>
            <person name="Desany B."/>
            <person name="Knight J."/>
            <person name="Niazi F."/>
            <person name="Egholm M."/>
            <person name="Wing R.A."/>
        </authorList>
    </citation>
    <scope>NUCLEOTIDE SEQUENCE [LARGE SCALE GENOMIC DNA]</scope>
    <source>
        <strain evidence="2">cv. IRGC 105608</strain>
    </source>
</reference>
<proteinExistence type="predicted"/>
<feature type="transmembrane region" description="Helical" evidence="1">
    <location>
        <begin position="517"/>
        <end position="542"/>
    </location>
</feature>
<name>A0A0D3HKC1_9ORYZ</name>
<organism evidence="2">
    <name type="scientific">Oryza barthii</name>
    <dbReference type="NCBI Taxonomy" id="65489"/>
    <lineage>
        <taxon>Eukaryota</taxon>
        <taxon>Viridiplantae</taxon>
        <taxon>Streptophyta</taxon>
        <taxon>Embryophyta</taxon>
        <taxon>Tracheophyta</taxon>
        <taxon>Spermatophyta</taxon>
        <taxon>Magnoliopsida</taxon>
        <taxon>Liliopsida</taxon>
        <taxon>Poales</taxon>
        <taxon>Poaceae</taxon>
        <taxon>BOP clade</taxon>
        <taxon>Oryzoideae</taxon>
        <taxon>Oryzeae</taxon>
        <taxon>Oryzinae</taxon>
        <taxon>Oryza</taxon>
    </lineage>
</organism>
<dbReference type="HOGENOM" id="CLU_500030_0_0_1"/>
<keyword evidence="1" id="KW-1133">Transmembrane helix</keyword>
<dbReference type="Gramene" id="OBART11G08930.1">
    <property type="protein sequence ID" value="OBART11G08930.1"/>
    <property type="gene ID" value="OBART11G08930"/>
</dbReference>
<sequence length="545" mass="61163">MDQAPYIAGKDLPKITPTKCSTICSSSDTKPDHTVATVVTCATLAMSSIELVAIDDTNGSTNIDTPDSTKAMPANCSTVGLDVKGGTDHARVTCQTMMGVVLPDASSEVFSPWLIAEMDLVKLMPTWCLMKCLKAYGWSRIQTQLGKGTSFATLAATYRMTKTGIRLSGQQEHLSGMSLAHSDQDRHTVVRPARAFVRHELGIGNGSHILYVSEAGARCGYMRKLLELIRNEMTFQIKIMVENLLQEVNMISSFETSILEMNTHVLKYSASTQVLDAHALNICNSIGLLNLMTHKQLQCLLIHKTWKFLLSVIVVVHGSRGSSFKAGLLLCAISNKYLAYNSMAIWDTKLLGMTRKDQYYEKSQTNQRWMPKECWAKIDQSKACNFAPKELYRSNNLSTHQFILQEDDYWNSRWFTYICNILHRLKDKPNFKKRGLLGTQLGCIWAMLAILQAQPMETEERIQKAAAALLEASNRSISERRTTAATWWPVGTFSISFLPAFLLPLPSRSFWLLPPPVFAYFIYPSTSIYWSVVAIVLDACIFEWN</sequence>
<dbReference type="EnsemblPlants" id="OBART11G08930.1">
    <property type="protein sequence ID" value="OBART11G08930.1"/>
    <property type="gene ID" value="OBART11G08930"/>
</dbReference>
<evidence type="ECO:0000313" key="2">
    <source>
        <dbReference type="EnsemblPlants" id="OBART11G08930.1"/>
    </source>
</evidence>
<accession>A0A0D3HKC1</accession>
<dbReference type="Proteomes" id="UP000026960">
    <property type="component" value="Chromosome 11"/>
</dbReference>
<keyword evidence="1" id="KW-0472">Membrane</keyword>
<evidence type="ECO:0000256" key="1">
    <source>
        <dbReference type="SAM" id="Phobius"/>
    </source>
</evidence>
<keyword evidence="3" id="KW-1185">Reference proteome</keyword>
<dbReference type="PaxDb" id="65489-OBART11G08930.1"/>
<evidence type="ECO:0000313" key="3">
    <source>
        <dbReference type="Proteomes" id="UP000026960"/>
    </source>
</evidence>
<protein>
    <submittedName>
        <fullName evidence="2">Uncharacterized protein</fullName>
    </submittedName>
</protein>
<feature type="transmembrane region" description="Helical" evidence="1">
    <location>
        <begin position="485"/>
        <end position="505"/>
    </location>
</feature>